<proteinExistence type="predicted"/>
<feature type="compositionally biased region" description="Basic and acidic residues" evidence="1">
    <location>
        <begin position="13"/>
        <end position="24"/>
    </location>
</feature>
<protein>
    <submittedName>
        <fullName evidence="2">Uncharacterized protein</fullName>
    </submittedName>
</protein>
<accession>A0A381NU44</accession>
<gene>
    <name evidence="2" type="ORF">METZ01_LOCUS10643</name>
</gene>
<organism evidence="2">
    <name type="scientific">marine metagenome</name>
    <dbReference type="NCBI Taxonomy" id="408172"/>
    <lineage>
        <taxon>unclassified sequences</taxon>
        <taxon>metagenomes</taxon>
        <taxon>ecological metagenomes</taxon>
    </lineage>
</organism>
<name>A0A381NU44_9ZZZZ</name>
<evidence type="ECO:0000256" key="1">
    <source>
        <dbReference type="SAM" id="MobiDB-lite"/>
    </source>
</evidence>
<sequence>MNQMSYVANLAHVDPESHVADPNH</sequence>
<dbReference type="AlphaFoldDB" id="A0A381NU44"/>
<dbReference type="EMBL" id="UINC01000578">
    <property type="protein sequence ID" value="SUZ57789.1"/>
    <property type="molecule type" value="Genomic_DNA"/>
</dbReference>
<feature type="region of interest" description="Disordered" evidence="1">
    <location>
        <begin position="1"/>
        <end position="24"/>
    </location>
</feature>
<evidence type="ECO:0000313" key="2">
    <source>
        <dbReference type="EMBL" id="SUZ57789.1"/>
    </source>
</evidence>
<reference evidence="2" key="1">
    <citation type="submission" date="2018-05" db="EMBL/GenBank/DDBJ databases">
        <authorList>
            <person name="Lanie J.A."/>
            <person name="Ng W.-L."/>
            <person name="Kazmierczak K.M."/>
            <person name="Andrzejewski T.M."/>
            <person name="Davidsen T.M."/>
            <person name="Wayne K.J."/>
            <person name="Tettelin H."/>
            <person name="Glass J.I."/>
            <person name="Rusch D."/>
            <person name="Podicherti R."/>
            <person name="Tsui H.-C.T."/>
            <person name="Winkler M.E."/>
        </authorList>
    </citation>
    <scope>NUCLEOTIDE SEQUENCE</scope>
</reference>